<dbReference type="NCBIfam" id="TIGR02937">
    <property type="entry name" value="sigma70-ECF"/>
    <property type="match status" value="1"/>
</dbReference>
<dbReference type="Pfam" id="PF04542">
    <property type="entry name" value="Sigma70_r2"/>
    <property type="match status" value="1"/>
</dbReference>
<evidence type="ECO:0000313" key="9">
    <source>
        <dbReference type="Proteomes" id="UP001321453"/>
    </source>
</evidence>
<evidence type="ECO:0000256" key="2">
    <source>
        <dbReference type="ARBA" id="ARBA00023015"/>
    </source>
</evidence>
<dbReference type="InterPro" id="IPR013324">
    <property type="entry name" value="RNA_pol_sigma_r3/r4-like"/>
</dbReference>
<name>A0ABT7S6N2_9CELL</name>
<evidence type="ECO:0000256" key="4">
    <source>
        <dbReference type="ARBA" id="ARBA00023163"/>
    </source>
</evidence>
<dbReference type="Proteomes" id="UP001321453">
    <property type="component" value="Unassembled WGS sequence"/>
</dbReference>
<evidence type="ECO:0000256" key="1">
    <source>
        <dbReference type="ARBA" id="ARBA00010641"/>
    </source>
</evidence>
<accession>A0ABT7S6N2</accession>
<evidence type="ECO:0000259" key="7">
    <source>
        <dbReference type="Pfam" id="PF08281"/>
    </source>
</evidence>
<evidence type="ECO:0000256" key="5">
    <source>
        <dbReference type="SAM" id="MobiDB-lite"/>
    </source>
</evidence>
<feature type="region of interest" description="Disordered" evidence="5">
    <location>
        <begin position="157"/>
        <end position="180"/>
    </location>
</feature>
<protein>
    <submittedName>
        <fullName evidence="8">Sigma-70 family RNA polymerase sigma factor</fullName>
    </submittedName>
</protein>
<evidence type="ECO:0000259" key="6">
    <source>
        <dbReference type="Pfam" id="PF04542"/>
    </source>
</evidence>
<sequence length="180" mass="19662">MAGDGRREERFRALFDAHYDRVHAYATRRAGASLADDVAATTMGIAWRRLDAIDPRLELPWLLTTARNVVSTTVRGEVRRRARDAAGAPEPGPDLASGVVERDAIARALATLPDADRELLLLCTWDDVSPADAARVLGITPGTARVRLHRARRRFRDAYGHHPDSPGTARPEALAIGELA</sequence>
<keyword evidence="3" id="KW-0731">Sigma factor</keyword>
<dbReference type="SUPFAM" id="SSF88659">
    <property type="entry name" value="Sigma3 and sigma4 domains of RNA polymerase sigma factors"/>
    <property type="match status" value="1"/>
</dbReference>
<dbReference type="InterPro" id="IPR036388">
    <property type="entry name" value="WH-like_DNA-bd_sf"/>
</dbReference>
<dbReference type="InterPro" id="IPR039425">
    <property type="entry name" value="RNA_pol_sigma-70-like"/>
</dbReference>
<keyword evidence="4" id="KW-0804">Transcription</keyword>
<comment type="caution">
    <text evidence="8">The sequence shown here is derived from an EMBL/GenBank/DDBJ whole genome shotgun (WGS) entry which is preliminary data.</text>
</comment>
<gene>
    <name evidence="8" type="ORF">QRT05_05135</name>
</gene>
<evidence type="ECO:0000313" key="8">
    <source>
        <dbReference type="EMBL" id="MDM7830707.1"/>
    </source>
</evidence>
<dbReference type="EMBL" id="JAUCGR010000001">
    <property type="protein sequence ID" value="MDM7830707.1"/>
    <property type="molecule type" value="Genomic_DNA"/>
</dbReference>
<feature type="domain" description="RNA polymerase sigma factor 70 region 4 type 2" evidence="7">
    <location>
        <begin position="103"/>
        <end position="154"/>
    </location>
</feature>
<dbReference type="Gene3D" id="1.10.1740.10">
    <property type="match status" value="1"/>
</dbReference>
<evidence type="ECO:0000256" key="3">
    <source>
        <dbReference type="ARBA" id="ARBA00023082"/>
    </source>
</evidence>
<keyword evidence="9" id="KW-1185">Reference proteome</keyword>
<dbReference type="PANTHER" id="PTHR43133">
    <property type="entry name" value="RNA POLYMERASE ECF-TYPE SIGMA FACTO"/>
    <property type="match status" value="1"/>
</dbReference>
<dbReference type="InterPro" id="IPR014284">
    <property type="entry name" value="RNA_pol_sigma-70_dom"/>
</dbReference>
<proteinExistence type="inferred from homology"/>
<dbReference type="InterPro" id="IPR013325">
    <property type="entry name" value="RNA_pol_sigma_r2"/>
</dbReference>
<feature type="domain" description="RNA polymerase sigma-70 region 2" evidence="6">
    <location>
        <begin position="14"/>
        <end position="79"/>
    </location>
</feature>
<dbReference type="PANTHER" id="PTHR43133:SF25">
    <property type="entry name" value="RNA POLYMERASE SIGMA FACTOR RFAY-RELATED"/>
    <property type="match status" value="1"/>
</dbReference>
<organism evidence="8 9">
    <name type="scientific">Cellulomonas edaphi</name>
    <dbReference type="NCBI Taxonomy" id="3053468"/>
    <lineage>
        <taxon>Bacteria</taxon>
        <taxon>Bacillati</taxon>
        <taxon>Actinomycetota</taxon>
        <taxon>Actinomycetes</taxon>
        <taxon>Micrococcales</taxon>
        <taxon>Cellulomonadaceae</taxon>
        <taxon>Cellulomonas</taxon>
    </lineage>
</organism>
<dbReference type="Gene3D" id="1.10.10.10">
    <property type="entry name" value="Winged helix-like DNA-binding domain superfamily/Winged helix DNA-binding domain"/>
    <property type="match status" value="1"/>
</dbReference>
<dbReference type="InterPro" id="IPR013249">
    <property type="entry name" value="RNA_pol_sigma70_r4_t2"/>
</dbReference>
<dbReference type="Pfam" id="PF08281">
    <property type="entry name" value="Sigma70_r4_2"/>
    <property type="match status" value="1"/>
</dbReference>
<dbReference type="InterPro" id="IPR007627">
    <property type="entry name" value="RNA_pol_sigma70_r2"/>
</dbReference>
<dbReference type="SUPFAM" id="SSF88946">
    <property type="entry name" value="Sigma2 domain of RNA polymerase sigma factors"/>
    <property type="match status" value="1"/>
</dbReference>
<keyword evidence="2" id="KW-0805">Transcription regulation</keyword>
<dbReference type="RefSeq" id="WP_289445867.1">
    <property type="nucleotide sequence ID" value="NZ_JAUCGR010000001.1"/>
</dbReference>
<reference evidence="8 9" key="1">
    <citation type="submission" date="2023-06" db="EMBL/GenBank/DDBJ databases">
        <title>Cellulomonas sp. MW9 Whole genome sequence.</title>
        <authorList>
            <person name="Park S."/>
        </authorList>
    </citation>
    <scope>NUCLEOTIDE SEQUENCE [LARGE SCALE GENOMIC DNA]</scope>
    <source>
        <strain evidence="8 9">MW9</strain>
    </source>
</reference>
<comment type="similarity">
    <text evidence="1">Belongs to the sigma-70 factor family. ECF subfamily.</text>
</comment>